<keyword evidence="5" id="KW-0694">RNA-binding</keyword>
<reference evidence="6" key="2">
    <citation type="submission" date="2023-03" db="EMBL/GenBank/DDBJ databases">
        <authorList>
            <person name="Inwood S.N."/>
            <person name="Skelly J.G."/>
            <person name="Guhlin J."/>
            <person name="Harrop T.W.R."/>
            <person name="Goldson S.G."/>
            <person name="Dearden P.K."/>
        </authorList>
    </citation>
    <scope>NUCLEOTIDE SEQUENCE</scope>
    <source>
        <strain evidence="6">Lincoln</strain>
        <tissue evidence="6">Whole body</tissue>
    </source>
</reference>
<dbReference type="FunFam" id="3.50.80.10:FF:000001">
    <property type="entry name" value="D-aminoacyl-tRNA deacylase"/>
    <property type="match status" value="1"/>
</dbReference>
<keyword evidence="5" id="KW-0378">Hydrolase</keyword>
<keyword evidence="5" id="KW-0820">tRNA-binding</keyword>
<proteinExistence type="inferred from homology"/>
<comment type="similarity">
    <text evidence="1 5">Belongs to the DTD family.</text>
</comment>
<dbReference type="InterPro" id="IPR003732">
    <property type="entry name" value="Daa-tRNA_deacyls_DTD"/>
</dbReference>
<comment type="subcellular location">
    <subcellularLocation>
        <location evidence="5">Cytoplasm</location>
    </subcellularLocation>
</comment>
<sequence length="180" mass="20390">MDETDLEDAIDDDVAIDWASSDGENENVDNYDENMNSQIISNIGNGLCVLVGMKTDDTLEDVQYIVKKILNLKIFDGENGKRWSTSVIDKQYEILCVSQFTLYHVIKGNKLDFHKAMPSAAAESLYIKFLNELRTKYRPEQIKDGKFGEMMEVHIENSGPVTLEIESPPKENIPVVPTKK</sequence>
<comment type="catalytic activity">
    <reaction evidence="3">
        <text>glycyl-tRNA(Ala) + H2O = tRNA(Ala) + glycine + H(+)</text>
        <dbReference type="Rhea" id="RHEA:53744"/>
        <dbReference type="Rhea" id="RHEA-COMP:9657"/>
        <dbReference type="Rhea" id="RHEA-COMP:13640"/>
        <dbReference type="ChEBI" id="CHEBI:15377"/>
        <dbReference type="ChEBI" id="CHEBI:15378"/>
        <dbReference type="ChEBI" id="CHEBI:57305"/>
        <dbReference type="ChEBI" id="CHEBI:78442"/>
        <dbReference type="ChEBI" id="CHEBI:78522"/>
        <dbReference type="EC" id="3.1.1.96"/>
    </reaction>
</comment>
<reference evidence="6" key="1">
    <citation type="journal article" date="2023" name="bioRxiv">
        <title>Scaffold-level genome assemblies of two parasitoid biocontrol wasps reveal the parthenogenesis mechanism and an associated novel virus.</title>
        <authorList>
            <person name="Inwood S."/>
            <person name="Skelly J."/>
            <person name="Guhlin J."/>
            <person name="Harrop T."/>
            <person name="Goldson S."/>
            <person name="Dearden P."/>
        </authorList>
    </citation>
    <scope>NUCLEOTIDE SEQUENCE</scope>
    <source>
        <strain evidence="6">Lincoln</strain>
        <tissue evidence="6">Whole body</tissue>
    </source>
</reference>
<evidence type="ECO:0000256" key="3">
    <source>
        <dbReference type="ARBA" id="ARBA00047676"/>
    </source>
</evidence>
<name>A0AA39KGU2_MICHY</name>
<evidence type="ECO:0000313" key="6">
    <source>
        <dbReference type="EMBL" id="KAK0161697.1"/>
    </source>
</evidence>
<organism evidence="6 7">
    <name type="scientific">Microctonus hyperodae</name>
    <name type="common">Parasitoid wasp</name>
    <dbReference type="NCBI Taxonomy" id="165561"/>
    <lineage>
        <taxon>Eukaryota</taxon>
        <taxon>Metazoa</taxon>
        <taxon>Ecdysozoa</taxon>
        <taxon>Arthropoda</taxon>
        <taxon>Hexapoda</taxon>
        <taxon>Insecta</taxon>
        <taxon>Pterygota</taxon>
        <taxon>Neoptera</taxon>
        <taxon>Endopterygota</taxon>
        <taxon>Hymenoptera</taxon>
        <taxon>Apocrita</taxon>
        <taxon>Ichneumonoidea</taxon>
        <taxon>Braconidae</taxon>
        <taxon>Euphorinae</taxon>
        <taxon>Microctonus</taxon>
    </lineage>
</organism>
<dbReference type="EMBL" id="JAQQBR010001834">
    <property type="protein sequence ID" value="KAK0161697.1"/>
    <property type="molecule type" value="Genomic_DNA"/>
</dbReference>
<dbReference type="GO" id="GO:0000049">
    <property type="term" value="F:tRNA binding"/>
    <property type="evidence" value="ECO:0007669"/>
    <property type="project" value="UniProtKB-KW"/>
</dbReference>
<evidence type="ECO:0000256" key="4">
    <source>
        <dbReference type="ARBA" id="ARBA00048018"/>
    </source>
</evidence>
<dbReference type="AlphaFoldDB" id="A0AA39KGU2"/>
<dbReference type="Gene3D" id="3.50.80.10">
    <property type="entry name" value="D-tyrosyl-tRNA(Tyr) deacylase"/>
    <property type="match status" value="1"/>
</dbReference>
<dbReference type="SUPFAM" id="SSF69500">
    <property type="entry name" value="DTD-like"/>
    <property type="match status" value="1"/>
</dbReference>
<evidence type="ECO:0000256" key="5">
    <source>
        <dbReference type="RuleBase" id="RU003470"/>
    </source>
</evidence>
<protein>
    <recommendedName>
        <fullName evidence="2 5">D-aminoacyl-tRNA deacylase</fullName>
        <ecNumber evidence="2 5">3.1.1.96</ecNumber>
    </recommendedName>
</protein>
<dbReference type="Proteomes" id="UP001168972">
    <property type="component" value="Unassembled WGS sequence"/>
</dbReference>
<dbReference type="GO" id="GO:0005737">
    <property type="term" value="C:cytoplasm"/>
    <property type="evidence" value="ECO:0007669"/>
    <property type="project" value="UniProtKB-SubCell"/>
</dbReference>
<comment type="catalytic activity">
    <reaction evidence="4">
        <text>a D-aminoacyl-tRNA + H2O = a tRNA + a D-alpha-amino acid + H(+)</text>
        <dbReference type="Rhea" id="RHEA:13953"/>
        <dbReference type="Rhea" id="RHEA-COMP:10123"/>
        <dbReference type="Rhea" id="RHEA-COMP:10124"/>
        <dbReference type="ChEBI" id="CHEBI:15377"/>
        <dbReference type="ChEBI" id="CHEBI:15378"/>
        <dbReference type="ChEBI" id="CHEBI:59871"/>
        <dbReference type="ChEBI" id="CHEBI:78442"/>
        <dbReference type="ChEBI" id="CHEBI:79333"/>
        <dbReference type="EC" id="3.1.1.96"/>
    </reaction>
</comment>
<dbReference type="PANTHER" id="PTHR10472">
    <property type="entry name" value="D-TYROSYL-TRNA TYR DEACYLASE"/>
    <property type="match status" value="1"/>
</dbReference>
<dbReference type="EC" id="3.1.1.96" evidence="2 5"/>
<comment type="caution">
    <text evidence="6">The sequence shown here is derived from an EMBL/GenBank/DDBJ whole genome shotgun (WGS) entry which is preliminary data.</text>
</comment>
<evidence type="ECO:0000256" key="1">
    <source>
        <dbReference type="ARBA" id="ARBA00009673"/>
    </source>
</evidence>
<dbReference type="PANTHER" id="PTHR10472:SF5">
    <property type="entry name" value="D-AMINOACYL-TRNA DEACYLASE 1"/>
    <property type="match status" value="1"/>
</dbReference>
<gene>
    <name evidence="6" type="ORF">PV327_008116</name>
</gene>
<dbReference type="NCBIfam" id="TIGR00256">
    <property type="entry name" value="D-aminoacyl-tRNA deacylase"/>
    <property type="match status" value="1"/>
</dbReference>
<accession>A0AA39KGU2</accession>
<keyword evidence="5" id="KW-0963">Cytoplasm</keyword>
<dbReference type="Pfam" id="PF02580">
    <property type="entry name" value="Tyr_Deacylase"/>
    <property type="match status" value="1"/>
</dbReference>
<dbReference type="InterPro" id="IPR023509">
    <property type="entry name" value="DTD-like_sf"/>
</dbReference>
<keyword evidence="7" id="KW-1185">Reference proteome</keyword>
<evidence type="ECO:0000313" key="7">
    <source>
        <dbReference type="Proteomes" id="UP001168972"/>
    </source>
</evidence>
<evidence type="ECO:0000256" key="2">
    <source>
        <dbReference type="ARBA" id="ARBA00013056"/>
    </source>
</evidence>
<dbReference type="GO" id="GO:0051500">
    <property type="term" value="F:D-tyrosyl-tRNA(Tyr) deacylase activity"/>
    <property type="evidence" value="ECO:0007669"/>
    <property type="project" value="TreeGrafter"/>
</dbReference>